<evidence type="ECO:0000313" key="5">
    <source>
        <dbReference type="EMBL" id="SSW94673.1"/>
    </source>
</evidence>
<keyword evidence="2 4" id="KW-0963">Cytoplasm</keyword>
<dbReference type="GO" id="GO:0005886">
    <property type="term" value="C:plasma membrane"/>
    <property type="evidence" value="ECO:0007669"/>
    <property type="project" value="UniProtKB-SubCell"/>
</dbReference>
<dbReference type="EMBL" id="UFQR01000001">
    <property type="protein sequence ID" value="SSW94673.1"/>
    <property type="molecule type" value="Genomic_DNA"/>
</dbReference>
<dbReference type="NCBIfam" id="NF001249">
    <property type="entry name" value="PRK00218.1-5"/>
    <property type="match status" value="1"/>
</dbReference>
<comment type="subcellular location">
    <subcellularLocation>
        <location evidence="4">Cytoplasm</location>
    </subcellularLocation>
    <subcellularLocation>
        <location evidence="4">Cell membrane</location>
        <topology evidence="4">Peripheral membrane protein</topology>
        <orientation evidence="4">Cytoplasmic side</orientation>
    </subcellularLocation>
</comment>
<dbReference type="InterPro" id="IPR035932">
    <property type="entry name" value="HflD-like_sf"/>
</dbReference>
<sequence length="208" mass="22932">MSKNFYDITLAFAGICQACRLVQQLAHEGKFDDNTAEVMINSTLNINPTSTLAVYGNSEANLRVGLNTLLAILTASSNTLSSALTRYLLSLIGLERRLRKNLSASDELKRRIELLQQQKNHFEPISSGIFNALAGIYVDVISPIGPRIQVTGSPDMLQNSSIQAKVRALLFTGIRSAVLWQQVGGSRLQLMFSRQRLITQAKEILAHC</sequence>
<dbReference type="PANTHER" id="PTHR38100:SF1">
    <property type="entry name" value="HIGH FREQUENCY LYSOGENIZATION PROTEIN HFLD"/>
    <property type="match status" value="1"/>
</dbReference>
<dbReference type="InterPro" id="IPR007451">
    <property type="entry name" value="HflD"/>
</dbReference>
<dbReference type="GO" id="GO:0005737">
    <property type="term" value="C:cytoplasm"/>
    <property type="evidence" value="ECO:0007669"/>
    <property type="project" value="UniProtKB-SubCell"/>
</dbReference>
<organism evidence="5">
    <name type="scientific">Arsenophonus endosymbiont of Trialeurodes vaporariorum</name>
    <dbReference type="NCBI Taxonomy" id="235567"/>
    <lineage>
        <taxon>Bacteria</taxon>
        <taxon>Pseudomonadati</taxon>
        <taxon>Pseudomonadota</taxon>
        <taxon>Gammaproteobacteria</taxon>
        <taxon>Enterobacterales</taxon>
        <taxon>Morganellaceae</taxon>
        <taxon>Arsenophonus</taxon>
    </lineage>
</organism>
<dbReference type="NCBIfam" id="NF001246">
    <property type="entry name" value="PRK00218.1-2"/>
    <property type="match status" value="1"/>
</dbReference>
<proteinExistence type="inferred from homology"/>
<comment type="similarity">
    <text evidence="4">Belongs to the HflD family.</text>
</comment>
<evidence type="ECO:0000256" key="1">
    <source>
        <dbReference type="ARBA" id="ARBA00022475"/>
    </source>
</evidence>
<dbReference type="SUPFAM" id="SSF101322">
    <property type="entry name" value="YcfC-like"/>
    <property type="match status" value="1"/>
</dbReference>
<dbReference type="HAMAP" id="MF_00695">
    <property type="entry name" value="HflD_protein"/>
    <property type="match status" value="1"/>
</dbReference>
<keyword evidence="3 4" id="KW-0472">Membrane</keyword>
<dbReference type="Pfam" id="PF04356">
    <property type="entry name" value="DUF489"/>
    <property type="match status" value="1"/>
</dbReference>
<name>A0A3B0LXF0_9GAMM</name>
<accession>A0A3B0LXF0</accession>
<keyword evidence="1 4" id="KW-1003">Cell membrane</keyword>
<dbReference type="AlphaFoldDB" id="A0A3B0LXF0"/>
<dbReference type="PANTHER" id="PTHR38100">
    <property type="entry name" value="HIGH FREQUENCY LYSOGENIZATION PROTEIN HFLD"/>
    <property type="match status" value="1"/>
</dbReference>
<evidence type="ECO:0000256" key="4">
    <source>
        <dbReference type="HAMAP-Rule" id="MF_00695"/>
    </source>
</evidence>
<evidence type="ECO:0000256" key="3">
    <source>
        <dbReference type="ARBA" id="ARBA00023136"/>
    </source>
</evidence>
<reference evidence="5" key="1">
    <citation type="submission" date="2018-04" db="EMBL/GenBank/DDBJ databases">
        <authorList>
            <person name="Go L.Y."/>
            <person name="Mitchell J.A."/>
        </authorList>
    </citation>
    <scope>NUCLEOTIDE SEQUENCE</scope>
    <source>
        <strain evidence="5">ARTV</strain>
    </source>
</reference>
<evidence type="ECO:0000256" key="2">
    <source>
        <dbReference type="ARBA" id="ARBA00022490"/>
    </source>
</evidence>
<protein>
    <recommendedName>
        <fullName evidence="4">High frequency lysogenization protein HflD homolog</fullName>
    </recommendedName>
</protein>
<dbReference type="NCBIfam" id="NF001248">
    <property type="entry name" value="PRK00218.1-4"/>
    <property type="match status" value="1"/>
</dbReference>
<gene>
    <name evidence="4 5" type="primary">hflD</name>
    <name evidence="5" type="ORF">ARTV_0197</name>
</gene>
<dbReference type="Gene3D" id="1.10.3890.10">
    <property type="entry name" value="HflD-like"/>
    <property type="match status" value="1"/>
</dbReference>